<feature type="domain" description="Bifunctional glucose-6-phosphate/mannose-6-phosphate isomerase C-terminal" evidence="3">
    <location>
        <begin position="198"/>
        <end position="348"/>
    </location>
</feature>
<organism evidence="4 5">
    <name type="scientific">Eiseniibacteriota bacterium</name>
    <dbReference type="NCBI Taxonomy" id="2212470"/>
    <lineage>
        <taxon>Bacteria</taxon>
        <taxon>Candidatus Eiseniibacteriota</taxon>
    </lineage>
</organism>
<keyword evidence="2 4" id="KW-0413">Isomerase</keyword>
<dbReference type="GO" id="GO:0004476">
    <property type="term" value="F:mannose-6-phosphate isomerase activity"/>
    <property type="evidence" value="ECO:0007669"/>
    <property type="project" value="InterPro"/>
</dbReference>
<comment type="similarity">
    <text evidence="1">Belongs to the PGI/PMI family.</text>
</comment>
<comment type="caution">
    <text evidence="4">The sequence shown here is derived from an EMBL/GenBank/DDBJ whole genome shotgun (WGS) entry which is preliminary data.</text>
</comment>
<evidence type="ECO:0000256" key="2">
    <source>
        <dbReference type="ARBA" id="ARBA00023235"/>
    </source>
</evidence>
<evidence type="ECO:0000313" key="5">
    <source>
        <dbReference type="Proteomes" id="UP000580839"/>
    </source>
</evidence>
<dbReference type="SUPFAM" id="SSF53697">
    <property type="entry name" value="SIS domain"/>
    <property type="match status" value="1"/>
</dbReference>
<dbReference type="CDD" id="cd05637">
    <property type="entry name" value="SIS_PGI_PMI_2"/>
    <property type="match status" value="1"/>
</dbReference>
<dbReference type="GO" id="GO:0097367">
    <property type="term" value="F:carbohydrate derivative binding"/>
    <property type="evidence" value="ECO:0007669"/>
    <property type="project" value="InterPro"/>
</dbReference>
<dbReference type="GO" id="GO:0004347">
    <property type="term" value="F:glucose-6-phosphate isomerase activity"/>
    <property type="evidence" value="ECO:0007669"/>
    <property type="project" value="InterPro"/>
</dbReference>
<name>A0A849SC14_UNCEI</name>
<dbReference type="AlphaFoldDB" id="A0A849SC14"/>
<evidence type="ECO:0000256" key="1">
    <source>
        <dbReference type="ARBA" id="ARBA00010523"/>
    </source>
</evidence>
<dbReference type="Gene3D" id="3.40.50.10490">
    <property type="entry name" value="Glucose-6-phosphate isomerase like protein, domain 1"/>
    <property type="match status" value="2"/>
</dbReference>
<dbReference type="InterPro" id="IPR019490">
    <property type="entry name" value="Glu6P/Mann6P_isomerase_C"/>
</dbReference>
<sequence>MIALEPPYERRDPSGMTARIETIPDQIEAQLARLDGFQWRLPSAPRLIAAGAMGGSAIAADLCASLYSDRLPAPLLAVRDYRWPAWAGRGALALLSSYSGNTEETLALYDHAGSLGLDRVAMSTGGTLAESCRRDGVSCAPLPPGSPPRAAMYAAWVTLTHLLAALGWVDDPGAAWREAAGAVRELNGILGSAVPEARNPAKQLARRLAGRPLYIYAAAGPTEPIAARWRQQFNENAKVPGHSAVVPELNHNEIVGWERAREDATPAAVLLLEDSELAPAVARRLSLTGEYVERQGAEVIHLAPPAAGRVARLAWLAAYGDYVSLYLALLRGVDPTSIDSIDEFKQRLGTASGRS</sequence>
<proteinExistence type="inferred from homology"/>
<evidence type="ECO:0000259" key="3">
    <source>
        <dbReference type="Pfam" id="PF10432"/>
    </source>
</evidence>
<dbReference type="Pfam" id="PF10432">
    <property type="entry name" value="bact-PGI_C"/>
    <property type="match status" value="1"/>
</dbReference>
<reference evidence="4 5" key="1">
    <citation type="submission" date="2020-04" db="EMBL/GenBank/DDBJ databases">
        <title>Metagenomic profiling of ammonia- and methane-oxidizing microorganisms in a Dutch drinking water treatment plant.</title>
        <authorList>
            <person name="Poghosyan L."/>
            <person name="Leucker S."/>
        </authorList>
    </citation>
    <scope>NUCLEOTIDE SEQUENCE [LARGE SCALE GENOMIC DNA]</scope>
    <source>
        <strain evidence="4">S-RSF-IL-03</strain>
    </source>
</reference>
<accession>A0A849SC14</accession>
<dbReference type="EMBL" id="JABFRW010000020">
    <property type="protein sequence ID" value="NOT32912.1"/>
    <property type="molecule type" value="Genomic_DNA"/>
</dbReference>
<evidence type="ECO:0000313" key="4">
    <source>
        <dbReference type="EMBL" id="NOT32912.1"/>
    </source>
</evidence>
<gene>
    <name evidence="4" type="ORF">HOP12_01945</name>
</gene>
<dbReference type="GO" id="GO:0005975">
    <property type="term" value="P:carbohydrate metabolic process"/>
    <property type="evidence" value="ECO:0007669"/>
    <property type="project" value="InterPro"/>
</dbReference>
<dbReference type="Proteomes" id="UP000580839">
    <property type="component" value="Unassembled WGS sequence"/>
</dbReference>
<dbReference type="InterPro" id="IPR046348">
    <property type="entry name" value="SIS_dom_sf"/>
</dbReference>
<dbReference type="GO" id="GO:1901135">
    <property type="term" value="P:carbohydrate derivative metabolic process"/>
    <property type="evidence" value="ECO:0007669"/>
    <property type="project" value="InterPro"/>
</dbReference>
<protein>
    <submittedName>
        <fullName evidence="4">Bifunctional phosphoglucose/phosphomannose isomerase</fullName>
    </submittedName>
</protein>